<organism evidence="2 3">
    <name type="scientific">Antrihabitans cavernicola</name>
    <dbReference type="NCBI Taxonomy" id="2495913"/>
    <lineage>
        <taxon>Bacteria</taxon>
        <taxon>Bacillati</taxon>
        <taxon>Actinomycetota</taxon>
        <taxon>Actinomycetes</taxon>
        <taxon>Mycobacteriales</taxon>
        <taxon>Nocardiaceae</taxon>
        <taxon>Antrihabitans</taxon>
    </lineage>
</organism>
<dbReference type="Pfam" id="PF11575">
    <property type="entry name" value="FhuF_C"/>
    <property type="match status" value="1"/>
</dbReference>
<feature type="domain" description="Ferric siderophore reductase C-terminal" evidence="1">
    <location>
        <begin position="179"/>
        <end position="199"/>
    </location>
</feature>
<dbReference type="OrthoDB" id="3290158at2"/>
<protein>
    <submittedName>
        <fullName evidence="2">(2Fe-2S)-binding protein</fullName>
    </submittedName>
</protein>
<dbReference type="Proteomes" id="UP000322244">
    <property type="component" value="Unassembled WGS sequence"/>
</dbReference>
<dbReference type="AlphaFoldDB" id="A0A5A7SBD5"/>
<proteinExistence type="predicted"/>
<gene>
    <name evidence="2" type="ORF">FOY51_08575</name>
</gene>
<evidence type="ECO:0000313" key="3">
    <source>
        <dbReference type="Proteomes" id="UP000322244"/>
    </source>
</evidence>
<keyword evidence="3" id="KW-1185">Reference proteome</keyword>
<sequence length="217" mass="22863">MVEESAGLVIAGTALADTRWLADRIADTARTWRHDDPRVIGTLWWYIVSSTMLEEPMRALVATGSAPDPALEALTCTVRPDGSLERVTSSGVVDGPSAFATALGASLHSIVTALASVSGAGEPSLWAIAADALGNRVLDASPTDHDRATELALTIADVIGDVMPTPRFVDVGNHRYVHRTSCCLIYLTGVADKCVSCPRRTPEERAGLLAARAGTGR</sequence>
<evidence type="ECO:0000259" key="1">
    <source>
        <dbReference type="Pfam" id="PF11575"/>
    </source>
</evidence>
<comment type="caution">
    <text evidence="2">The sequence shown here is derived from an EMBL/GenBank/DDBJ whole genome shotgun (WGS) entry which is preliminary data.</text>
</comment>
<name>A0A5A7SBD5_9NOCA</name>
<dbReference type="EMBL" id="VLNY01000003">
    <property type="protein sequence ID" value="KAA0023450.1"/>
    <property type="molecule type" value="Genomic_DNA"/>
</dbReference>
<reference evidence="2 3" key="1">
    <citation type="submission" date="2019-07" db="EMBL/GenBank/DDBJ databases">
        <title>Rhodococcus cavernicolus sp. nov., isolated from a cave.</title>
        <authorList>
            <person name="Lee S.D."/>
        </authorList>
    </citation>
    <scope>NUCLEOTIDE SEQUENCE [LARGE SCALE GENOMIC DNA]</scope>
    <source>
        <strain evidence="2 3">C1-24</strain>
    </source>
</reference>
<dbReference type="GO" id="GO:0051537">
    <property type="term" value="F:2 iron, 2 sulfur cluster binding"/>
    <property type="evidence" value="ECO:0007669"/>
    <property type="project" value="InterPro"/>
</dbReference>
<evidence type="ECO:0000313" key="2">
    <source>
        <dbReference type="EMBL" id="KAA0023450.1"/>
    </source>
</evidence>
<accession>A0A5A7SBD5</accession>
<dbReference type="InterPro" id="IPR024726">
    <property type="entry name" value="FhuF_C"/>
</dbReference>